<evidence type="ECO:0000313" key="2">
    <source>
        <dbReference type="Proteomes" id="UP000287972"/>
    </source>
</evidence>
<keyword evidence="2" id="KW-1185">Reference proteome</keyword>
<name>A0A428SFK0_9HYPO</name>
<proteinExistence type="predicted"/>
<protein>
    <submittedName>
        <fullName evidence="1">Uncharacterized protein</fullName>
    </submittedName>
</protein>
<accession>A0A428SFK0</accession>
<reference evidence="1 2" key="1">
    <citation type="submission" date="2017-06" db="EMBL/GenBank/DDBJ databases">
        <title>Comparative genomic analysis of Ambrosia Fusariam Clade fungi.</title>
        <authorList>
            <person name="Stajich J.E."/>
            <person name="Carrillo J."/>
            <person name="Kijimoto T."/>
            <person name="Eskalen A."/>
            <person name="O'Donnell K."/>
            <person name="Kasson M."/>
        </authorList>
    </citation>
    <scope>NUCLEOTIDE SEQUENCE [LARGE SCALE GENOMIC DNA]</scope>
    <source>
        <strain evidence="1 2">NRRL62606</strain>
    </source>
</reference>
<sequence length="172" mass="18785">MKAAQYFPHRITSSILLHTNIAVSENGDPISEETLAIAMNFPALPVNADCVMQMAIIPNKIDRFARILFGVDVETQGAFTYLIYPNGTRVFPNPAFTLLDCQENALVPMFGEEPASALTSSEYRKQEIKKGKLAVTGCVSMSIASQADECATFTLNLGLKQASSIRDSLYLT</sequence>
<dbReference type="AlphaFoldDB" id="A0A428SFK0"/>
<dbReference type="Proteomes" id="UP000287972">
    <property type="component" value="Unassembled WGS sequence"/>
</dbReference>
<gene>
    <name evidence="1" type="ORF">CEP51_001646</name>
</gene>
<organism evidence="1 2">
    <name type="scientific">Fusarium floridanum</name>
    <dbReference type="NCBI Taxonomy" id="1325733"/>
    <lineage>
        <taxon>Eukaryota</taxon>
        <taxon>Fungi</taxon>
        <taxon>Dikarya</taxon>
        <taxon>Ascomycota</taxon>
        <taxon>Pezizomycotina</taxon>
        <taxon>Sordariomycetes</taxon>
        <taxon>Hypocreomycetidae</taxon>
        <taxon>Hypocreales</taxon>
        <taxon>Nectriaceae</taxon>
        <taxon>Fusarium</taxon>
        <taxon>Fusarium solani species complex</taxon>
    </lineage>
</organism>
<dbReference type="EMBL" id="NKCL01000022">
    <property type="protein sequence ID" value="RSL88534.1"/>
    <property type="molecule type" value="Genomic_DNA"/>
</dbReference>
<comment type="caution">
    <text evidence="1">The sequence shown here is derived from an EMBL/GenBank/DDBJ whole genome shotgun (WGS) entry which is preliminary data.</text>
</comment>
<evidence type="ECO:0000313" key="1">
    <source>
        <dbReference type="EMBL" id="RSL88534.1"/>
    </source>
</evidence>